<dbReference type="AlphaFoldDB" id="V6LP12"/>
<keyword evidence="3" id="KW-1185">Reference proteome</keyword>
<reference evidence="1 2" key="1">
    <citation type="journal article" date="2014" name="PLoS Genet.">
        <title>The Genome of Spironucleus salmonicida Highlights a Fish Pathogen Adapted to Fluctuating Environments.</title>
        <authorList>
            <person name="Xu F."/>
            <person name="Jerlstrom-Hultqvist J."/>
            <person name="Einarsson E."/>
            <person name="Astvaldsson A."/>
            <person name="Svard S.G."/>
            <person name="Andersson J.O."/>
        </authorList>
    </citation>
    <scope>NUCLEOTIDE SEQUENCE</scope>
    <source>
        <strain evidence="2">ATCC 50377</strain>
    </source>
</reference>
<dbReference type="EMBL" id="KI546159">
    <property type="protein sequence ID" value="EST42469.1"/>
    <property type="molecule type" value="Genomic_DNA"/>
</dbReference>
<dbReference type="InterPro" id="IPR036322">
    <property type="entry name" value="WD40_repeat_dom_sf"/>
</dbReference>
<accession>V6LP12</accession>
<reference evidence="2" key="2">
    <citation type="submission" date="2020-12" db="EMBL/GenBank/DDBJ databases">
        <title>New Spironucleus salmonicida genome in near-complete chromosomes.</title>
        <authorList>
            <person name="Xu F."/>
            <person name="Kurt Z."/>
            <person name="Jimenez-Gonzalez A."/>
            <person name="Astvaldsson A."/>
            <person name="Andersson J.O."/>
            <person name="Svard S.G."/>
        </authorList>
    </citation>
    <scope>NUCLEOTIDE SEQUENCE</scope>
    <source>
        <strain evidence="2">ATCC 50377</strain>
    </source>
</reference>
<evidence type="ECO:0000313" key="2">
    <source>
        <dbReference type="EMBL" id="KAH0569938.1"/>
    </source>
</evidence>
<dbReference type="SUPFAM" id="SSF50978">
    <property type="entry name" value="WD40 repeat-like"/>
    <property type="match status" value="1"/>
</dbReference>
<dbReference type="Proteomes" id="UP000018208">
    <property type="component" value="Unassembled WGS sequence"/>
</dbReference>
<evidence type="ECO:0000313" key="3">
    <source>
        <dbReference type="Proteomes" id="UP000018208"/>
    </source>
</evidence>
<name>V6LP12_9EUKA</name>
<evidence type="ECO:0000313" key="1">
    <source>
        <dbReference type="EMBL" id="EST42469.1"/>
    </source>
</evidence>
<proteinExistence type="predicted"/>
<dbReference type="EMBL" id="AUWU02000008">
    <property type="protein sequence ID" value="KAH0569938.1"/>
    <property type="molecule type" value="Genomic_DNA"/>
</dbReference>
<organism evidence="1">
    <name type="scientific">Spironucleus salmonicida</name>
    <dbReference type="NCBI Taxonomy" id="348837"/>
    <lineage>
        <taxon>Eukaryota</taxon>
        <taxon>Metamonada</taxon>
        <taxon>Diplomonadida</taxon>
        <taxon>Hexamitidae</taxon>
        <taxon>Hexamitinae</taxon>
        <taxon>Spironucleus</taxon>
    </lineage>
</organism>
<gene>
    <name evidence="1" type="ORF">SS50377_17775</name>
    <name evidence="2" type="ORF">SS50377_27910</name>
</gene>
<protein>
    <submittedName>
        <fullName evidence="1">Uncharacterized protein</fullName>
    </submittedName>
</protein>
<sequence>MIPLQTLQAILPATPHLITAHQYKNQFAAACLNMIYIFDDFQFKFTIAVPSKPTQLLFSENLLYIATESGFYGEFSVQTQLFVSKKDFSQKITALTNKHIFLGNVLVFEDEHMPLSTSINFAVEFNNNYLLFDIQGNMFELRENKLSLLAEFRPIIQVTANSQFLAILTDQNHVLLINDQFQVVKELTKQGVVIRSISLNQINDILYAAENEIFGIME</sequence>
<dbReference type="VEuPathDB" id="GiardiaDB:SS50377_27910"/>